<comment type="caution">
    <text evidence="2">The sequence shown here is derived from an EMBL/GenBank/DDBJ whole genome shotgun (WGS) entry which is preliminary data.</text>
</comment>
<dbReference type="Proteomes" id="UP000236370">
    <property type="component" value="Unassembled WGS sequence"/>
</dbReference>
<feature type="region of interest" description="Disordered" evidence="1">
    <location>
        <begin position="19"/>
        <end position="42"/>
    </location>
</feature>
<name>A0A2J8Q056_PANTR</name>
<gene>
    <name evidence="2" type="ORF">CK820_G0047523</name>
</gene>
<protein>
    <submittedName>
        <fullName evidence="2">POM121C isoform 8</fullName>
    </submittedName>
</protein>
<proteinExistence type="predicted"/>
<dbReference type="EMBL" id="NBAG03000096">
    <property type="protein sequence ID" value="PNI89659.1"/>
    <property type="molecule type" value="Genomic_DNA"/>
</dbReference>
<evidence type="ECO:0000313" key="2">
    <source>
        <dbReference type="EMBL" id="PNI89659.1"/>
    </source>
</evidence>
<organism evidence="2 3">
    <name type="scientific">Pan troglodytes</name>
    <name type="common">Chimpanzee</name>
    <dbReference type="NCBI Taxonomy" id="9598"/>
    <lineage>
        <taxon>Eukaryota</taxon>
        <taxon>Metazoa</taxon>
        <taxon>Chordata</taxon>
        <taxon>Craniata</taxon>
        <taxon>Vertebrata</taxon>
        <taxon>Euteleostomi</taxon>
        <taxon>Mammalia</taxon>
        <taxon>Eutheria</taxon>
        <taxon>Euarchontoglires</taxon>
        <taxon>Primates</taxon>
        <taxon>Haplorrhini</taxon>
        <taxon>Catarrhini</taxon>
        <taxon>Hominidae</taxon>
        <taxon>Pan</taxon>
    </lineage>
</organism>
<evidence type="ECO:0000256" key="1">
    <source>
        <dbReference type="SAM" id="MobiDB-lite"/>
    </source>
</evidence>
<dbReference type="AlphaFoldDB" id="A0A2J8Q056"/>
<evidence type="ECO:0000313" key="3">
    <source>
        <dbReference type="Proteomes" id="UP000236370"/>
    </source>
</evidence>
<accession>A0A2J8Q056</accession>
<reference evidence="2 3" key="1">
    <citation type="submission" date="2017-12" db="EMBL/GenBank/DDBJ databases">
        <title>High-resolution comparative analysis of great ape genomes.</title>
        <authorList>
            <person name="Pollen A."/>
            <person name="Hastie A."/>
            <person name="Hormozdiari F."/>
            <person name="Dougherty M."/>
            <person name="Liu R."/>
            <person name="Chaisson M."/>
            <person name="Hoppe E."/>
            <person name="Hill C."/>
            <person name="Pang A."/>
            <person name="Hillier L."/>
            <person name="Baker C."/>
            <person name="Armstrong J."/>
            <person name="Shendure J."/>
            <person name="Paten B."/>
            <person name="Wilson R."/>
            <person name="Chao H."/>
            <person name="Schneider V."/>
            <person name="Ventura M."/>
            <person name="Kronenberg Z."/>
            <person name="Murali S."/>
            <person name="Gordon D."/>
            <person name="Cantsilieris S."/>
            <person name="Munson K."/>
            <person name="Nelson B."/>
            <person name="Raja A."/>
            <person name="Underwood J."/>
            <person name="Diekhans M."/>
            <person name="Fiddes I."/>
            <person name="Haussler D."/>
            <person name="Eichler E."/>
        </authorList>
    </citation>
    <scope>NUCLEOTIDE SEQUENCE [LARGE SCALE GENOMIC DNA]</scope>
    <source>
        <strain evidence="2">Yerkes chimp pedigree #C0471</strain>
    </source>
</reference>
<feature type="non-terminal residue" evidence="2">
    <location>
        <position position="42"/>
    </location>
</feature>
<sequence length="42" mass="4471">MVCSPVTVRIAPPDRRFSRSAIPEQIISSTLSSPSSNAPDPC</sequence>